<evidence type="ECO:0000313" key="6">
    <source>
        <dbReference type="Proteomes" id="UP000800200"/>
    </source>
</evidence>
<sequence>MMQLRETLAQFGPPMRATSTKSEELYKGWAYLSVSIIITQPIPQPGPKQVQIRITVAGINPHDQKSRDTGLFIKDDLPSILANDVAGIVTAIGPKATKFHIGDRIFAQAGISPGSTQNGLQQYAVVDEDFAAKVPHGFTDDDGVTLPTNIIAPLVGLFDQSGLGIPAPWTEQAKTFDYNGTQILIIGGGSNCGRFAVPCAKLVGIGKIVVVGGKEEELKKFGATDVLDRHGGHDAVLERIRNVVGDDLVYAFDAVNAAEDQILGLNALSSTKKGKMARLIFSFGSLDESKIVGKQVGYELKDVFGSSHLKSEVAMPFWERVGGYLEQGKIIPLSYVVENGLDAATVNAVLDKYRDGKPVTKTHIHISD</sequence>
<dbReference type="CDD" id="cd08249">
    <property type="entry name" value="enoyl_reductase_like"/>
    <property type="match status" value="1"/>
</dbReference>
<keyword evidence="6" id="KW-1185">Reference proteome</keyword>
<dbReference type="Gene3D" id="3.40.50.720">
    <property type="entry name" value="NAD(P)-binding Rossmann-like Domain"/>
    <property type="match status" value="1"/>
</dbReference>
<dbReference type="EMBL" id="ML994621">
    <property type="protein sequence ID" value="KAF2189255.1"/>
    <property type="molecule type" value="Genomic_DNA"/>
</dbReference>
<dbReference type="SMART" id="SM00829">
    <property type="entry name" value="PKS_ER"/>
    <property type="match status" value="1"/>
</dbReference>
<keyword evidence="3" id="KW-0560">Oxidoreductase</keyword>
<dbReference type="OrthoDB" id="9992527at2759"/>
<dbReference type="InterPro" id="IPR047122">
    <property type="entry name" value="Trans-enoyl_RdTase-like"/>
</dbReference>
<comment type="similarity">
    <text evidence="1">Belongs to the zinc-containing alcohol dehydrogenase family.</text>
</comment>
<accession>A0A6A6EDY1</accession>
<comment type="subunit">
    <text evidence="2">Monomer.</text>
</comment>
<dbReference type="PANTHER" id="PTHR45348:SF2">
    <property type="entry name" value="ZINC-TYPE ALCOHOL DEHYDROGENASE-LIKE PROTEIN C2E1P3.01"/>
    <property type="match status" value="1"/>
</dbReference>
<evidence type="ECO:0000256" key="1">
    <source>
        <dbReference type="ARBA" id="ARBA00008072"/>
    </source>
</evidence>
<feature type="domain" description="Enoyl reductase (ER)" evidence="4">
    <location>
        <begin position="30"/>
        <end position="297"/>
    </location>
</feature>
<organism evidence="5 6">
    <name type="scientific">Zopfia rhizophila CBS 207.26</name>
    <dbReference type="NCBI Taxonomy" id="1314779"/>
    <lineage>
        <taxon>Eukaryota</taxon>
        <taxon>Fungi</taxon>
        <taxon>Dikarya</taxon>
        <taxon>Ascomycota</taxon>
        <taxon>Pezizomycotina</taxon>
        <taxon>Dothideomycetes</taxon>
        <taxon>Dothideomycetes incertae sedis</taxon>
        <taxon>Zopfiaceae</taxon>
        <taxon>Zopfia</taxon>
    </lineage>
</organism>
<reference evidence="5" key="1">
    <citation type="journal article" date="2020" name="Stud. Mycol.">
        <title>101 Dothideomycetes genomes: a test case for predicting lifestyles and emergence of pathogens.</title>
        <authorList>
            <person name="Haridas S."/>
            <person name="Albert R."/>
            <person name="Binder M."/>
            <person name="Bloem J."/>
            <person name="Labutti K."/>
            <person name="Salamov A."/>
            <person name="Andreopoulos B."/>
            <person name="Baker S."/>
            <person name="Barry K."/>
            <person name="Bills G."/>
            <person name="Bluhm B."/>
            <person name="Cannon C."/>
            <person name="Castanera R."/>
            <person name="Culley D."/>
            <person name="Daum C."/>
            <person name="Ezra D."/>
            <person name="Gonzalez J."/>
            <person name="Henrissat B."/>
            <person name="Kuo A."/>
            <person name="Liang C."/>
            <person name="Lipzen A."/>
            <person name="Lutzoni F."/>
            <person name="Magnuson J."/>
            <person name="Mondo S."/>
            <person name="Nolan M."/>
            <person name="Ohm R."/>
            <person name="Pangilinan J."/>
            <person name="Park H.-J."/>
            <person name="Ramirez L."/>
            <person name="Alfaro M."/>
            <person name="Sun H."/>
            <person name="Tritt A."/>
            <person name="Yoshinaga Y."/>
            <person name="Zwiers L.-H."/>
            <person name="Turgeon B."/>
            <person name="Goodwin S."/>
            <person name="Spatafora J."/>
            <person name="Crous P."/>
            <person name="Grigoriev I."/>
        </authorList>
    </citation>
    <scope>NUCLEOTIDE SEQUENCE</scope>
    <source>
        <strain evidence="5">CBS 207.26</strain>
    </source>
</reference>
<evidence type="ECO:0000256" key="3">
    <source>
        <dbReference type="ARBA" id="ARBA00023002"/>
    </source>
</evidence>
<dbReference type="SUPFAM" id="SSF50129">
    <property type="entry name" value="GroES-like"/>
    <property type="match status" value="1"/>
</dbReference>
<evidence type="ECO:0000259" key="4">
    <source>
        <dbReference type="SMART" id="SM00829"/>
    </source>
</evidence>
<dbReference type="Pfam" id="PF08240">
    <property type="entry name" value="ADH_N"/>
    <property type="match status" value="1"/>
</dbReference>
<dbReference type="InterPro" id="IPR036291">
    <property type="entry name" value="NAD(P)-bd_dom_sf"/>
</dbReference>
<dbReference type="PANTHER" id="PTHR45348">
    <property type="entry name" value="HYPOTHETICAL OXIDOREDUCTASE (EUROFUNG)"/>
    <property type="match status" value="1"/>
</dbReference>
<dbReference type="InterPro" id="IPR020843">
    <property type="entry name" value="ER"/>
</dbReference>
<evidence type="ECO:0000256" key="2">
    <source>
        <dbReference type="ARBA" id="ARBA00011245"/>
    </source>
</evidence>
<gene>
    <name evidence="5" type="ORF">K469DRAFT_61376</name>
</gene>
<dbReference type="Gene3D" id="3.90.180.10">
    <property type="entry name" value="Medium-chain alcohol dehydrogenases, catalytic domain"/>
    <property type="match status" value="1"/>
</dbReference>
<name>A0A6A6EDY1_9PEZI</name>
<dbReference type="InterPro" id="IPR013154">
    <property type="entry name" value="ADH-like_N"/>
</dbReference>
<protein>
    <submittedName>
        <fullName evidence="5">GroES-like protein</fullName>
    </submittedName>
</protein>
<dbReference type="AlphaFoldDB" id="A0A6A6EDY1"/>
<proteinExistence type="inferred from homology"/>
<dbReference type="Proteomes" id="UP000800200">
    <property type="component" value="Unassembled WGS sequence"/>
</dbReference>
<dbReference type="InterPro" id="IPR011032">
    <property type="entry name" value="GroES-like_sf"/>
</dbReference>
<evidence type="ECO:0000313" key="5">
    <source>
        <dbReference type="EMBL" id="KAF2189255.1"/>
    </source>
</evidence>
<dbReference type="GO" id="GO:0016651">
    <property type="term" value="F:oxidoreductase activity, acting on NAD(P)H"/>
    <property type="evidence" value="ECO:0007669"/>
    <property type="project" value="InterPro"/>
</dbReference>
<dbReference type="SUPFAM" id="SSF51735">
    <property type="entry name" value="NAD(P)-binding Rossmann-fold domains"/>
    <property type="match status" value="1"/>
</dbReference>